<feature type="region of interest" description="Disordered" evidence="8">
    <location>
        <begin position="122"/>
        <end position="213"/>
    </location>
</feature>
<reference evidence="10" key="1">
    <citation type="submission" date="2019-08" db="EMBL/GenBank/DDBJ databases">
        <title>The improved chromosome-level genome for the pearl oyster Pinctada fucata martensii using PacBio sequencing and Hi-C.</title>
        <authorList>
            <person name="Zheng Z."/>
        </authorList>
    </citation>
    <scope>NUCLEOTIDE SEQUENCE</scope>
    <source>
        <strain evidence="10">ZZ-2019</strain>
        <tissue evidence="10">Adductor muscle</tissue>
    </source>
</reference>
<comment type="similarity">
    <text evidence="2">Belongs to the SNF2/RAD54 helicase family.</text>
</comment>
<dbReference type="GO" id="GO:0005634">
    <property type="term" value="C:nucleus"/>
    <property type="evidence" value="ECO:0007669"/>
    <property type="project" value="UniProtKB-SubCell"/>
</dbReference>
<feature type="compositionally biased region" description="Low complexity" evidence="8">
    <location>
        <begin position="43"/>
        <end position="56"/>
    </location>
</feature>
<name>A0AA88YMR8_PINIB</name>
<feature type="compositionally biased region" description="Acidic residues" evidence="8">
    <location>
        <begin position="171"/>
        <end position="201"/>
    </location>
</feature>
<feature type="compositionally biased region" description="Acidic residues" evidence="8">
    <location>
        <begin position="57"/>
        <end position="96"/>
    </location>
</feature>
<evidence type="ECO:0000256" key="1">
    <source>
        <dbReference type="ARBA" id="ARBA00004123"/>
    </source>
</evidence>
<dbReference type="InterPro" id="IPR027417">
    <property type="entry name" value="P-loop_NTPase"/>
</dbReference>
<gene>
    <name evidence="10" type="ORF">FSP39_023138</name>
</gene>
<dbReference type="EMBL" id="VSWD01000005">
    <property type="protein sequence ID" value="KAK3103947.1"/>
    <property type="molecule type" value="Genomic_DNA"/>
</dbReference>
<evidence type="ECO:0000256" key="3">
    <source>
        <dbReference type="ARBA" id="ARBA00022741"/>
    </source>
</evidence>
<protein>
    <recommendedName>
        <fullName evidence="9">SNF2 N-terminal domain-containing protein</fullName>
    </recommendedName>
</protein>
<evidence type="ECO:0000256" key="7">
    <source>
        <dbReference type="ARBA" id="ARBA00023242"/>
    </source>
</evidence>
<feature type="compositionally biased region" description="Basic and acidic residues" evidence="8">
    <location>
        <begin position="122"/>
        <end position="132"/>
    </location>
</feature>
<keyword evidence="4" id="KW-0378">Hydrolase</keyword>
<feature type="region of interest" description="Disordered" evidence="8">
    <location>
        <begin position="1"/>
        <end position="108"/>
    </location>
</feature>
<evidence type="ECO:0000313" key="10">
    <source>
        <dbReference type="EMBL" id="KAK3103947.1"/>
    </source>
</evidence>
<dbReference type="GO" id="GO:0003677">
    <property type="term" value="F:DNA binding"/>
    <property type="evidence" value="ECO:0007669"/>
    <property type="project" value="UniProtKB-KW"/>
</dbReference>
<evidence type="ECO:0000256" key="6">
    <source>
        <dbReference type="ARBA" id="ARBA00023125"/>
    </source>
</evidence>
<evidence type="ECO:0000256" key="4">
    <source>
        <dbReference type="ARBA" id="ARBA00022806"/>
    </source>
</evidence>
<dbReference type="Pfam" id="PF00176">
    <property type="entry name" value="SNF2-rel_dom"/>
    <property type="match status" value="1"/>
</dbReference>
<dbReference type="PANTHER" id="PTHR45797:SF1">
    <property type="entry name" value="HELICASE ARIP4"/>
    <property type="match status" value="1"/>
</dbReference>
<dbReference type="GO" id="GO:0005524">
    <property type="term" value="F:ATP binding"/>
    <property type="evidence" value="ECO:0007669"/>
    <property type="project" value="UniProtKB-KW"/>
</dbReference>
<keyword evidence="4" id="KW-0347">Helicase</keyword>
<keyword evidence="6" id="KW-0238">DNA-binding</keyword>
<dbReference type="SUPFAM" id="SSF52540">
    <property type="entry name" value="P-loop containing nucleoside triphosphate hydrolases"/>
    <property type="match status" value="1"/>
</dbReference>
<dbReference type="GO" id="GO:0016887">
    <property type="term" value="F:ATP hydrolysis activity"/>
    <property type="evidence" value="ECO:0007669"/>
    <property type="project" value="InterPro"/>
</dbReference>
<evidence type="ECO:0000256" key="2">
    <source>
        <dbReference type="ARBA" id="ARBA00007025"/>
    </source>
</evidence>
<accession>A0AA88YMR8</accession>
<comment type="caution">
    <text evidence="10">The sequence shown here is derived from an EMBL/GenBank/DDBJ whole genome shotgun (WGS) entry which is preliminary data.</text>
</comment>
<comment type="subcellular location">
    <subcellularLocation>
        <location evidence="1">Nucleus</location>
    </subcellularLocation>
</comment>
<feature type="compositionally biased region" description="Polar residues" evidence="8">
    <location>
        <begin position="22"/>
        <end position="38"/>
    </location>
</feature>
<evidence type="ECO:0000259" key="9">
    <source>
        <dbReference type="Pfam" id="PF00176"/>
    </source>
</evidence>
<feature type="domain" description="SNF2 N-terminal" evidence="9">
    <location>
        <begin position="262"/>
        <end position="370"/>
    </location>
</feature>
<dbReference type="AlphaFoldDB" id="A0AA88YMR8"/>
<dbReference type="Gene3D" id="3.40.50.10810">
    <property type="entry name" value="Tandem AAA-ATPase domain"/>
    <property type="match status" value="1"/>
</dbReference>
<keyword evidence="5" id="KW-0067">ATP-binding</keyword>
<dbReference type="InterPro" id="IPR038718">
    <property type="entry name" value="SNF2-like_sf"/>
</dbReference>
<dbReference type="PANTHER" id="PTHR45797">
    <property type="entry name" value="RAD54-LIKE"/>
    <property type="match status" value="1"/>
</dbReference>
<dbReference type="InterPro" id="IPR044574">
    <property type="entry name" value="ARIP4-like"/>
</dbReference>
<evidence type="ECO:0000256" key="8">
    <source>
        <dbReference type="SAM" id="MobiDB-lite"/>
    </source>
</evidence>
<sequence>MSLDSYIGGVEGINVGSYDLNDATNKSLEGSHSGSSLIDQLLSDSESNQASDNASNDVDDEEDDEDTEDNADENEDENADEDEDNDEIMKDDELDADTLVAQKEEAERRRRLLEVKKALEQKMKEREEKDSQLKSLLQSEETKGEDVILLDSSDEGRQRPRSRDNDIIELSSDEEDDEDDDDEDDVTITKEDEDNDADSEDPNNAGSHINDELNVPDDVGRILVNIGHSSEEEDIYLAPQIAKFIKRHQNLIESINRYNSSPGFGCILAHSMGLGKTIQMISFIDIFLRFAKAKTVLLIVPINTLQNWMAEFNMWCPPKEVVGEGNSEVIPRNFGVFLLNENYKTTSARAKVIDKWYKEGGVLLMGYEMYRLLSSRRGHIADKVKKPGRKPANPVVIDVEEEYKNKGLLIGQ</sequence>
<dbReference type="Proteomes" id="UP001186944">
    <property type="component" value="Unassembled WGS sequence"/>
</dbReference>
<keyword evidence="7" id="KW-0539">Nucleus</keyword>
<keyword evidence="3" id="KW-0547">Nucleotide-binding</keyword>
<dbReference type="InterPro" id="IPR000330">
    <property type="entry name" value="SNF2_N"/>
</dbReference>
<dbReference type="GO" id="GO:0004386">
    <property type="term" value="F:helicase activity"/>
    <property type="evidence" value="ECO:0007669"/>
    <property type="project" value="UniProtKB-KW"/>
</dbReference>
<proteinExistence type="inferred from homology"/>
<evidence type="ECO:0000256" key="5">
    <source>
        <dbReference type="ARBA" id="ARBA00022840"/>
    </source>
</evidence>
<organism evidence="10 11">
    <name type="scientific">Pinctada imbricata</name>
    <name type="common">Atlantic pearl-oyster</name>
    <name type="synonym">Pinctada martensii</name>
    <dbReference type="NCBI Taxonomy" id="66713"/>
    <lineage>
        <taxon>Eukaryota</taxon>
        <taxon>Metazoa</taxon>
        <taxon>Spiralia</taxon>
        <taxon>Lophotrochozoa</taxon>
        <taxon>Mollusca</taxon>
        <taxon>Bivalvia</taxon>
        <taxon>Autobranchia</taxon>
        <taxon>Pteriomorphia</taxon>
        <taxon>Pterioida</taxon>
        <taxon>Pterioidea</taxon>
        <taxon>Pteriidae</taxon>
        <taxon>Pinctada</taxon>
    </lineage>
</organism>
<keyword evidence="11" id="KW-1185">Reference proteome</keyword>
<evidence type="ECO:0000313" key="11">
    <source>
        <dbReference type="Proteomes" id="UP001186944"/>
    </source>
</evidence>
<feature type="compositionally biased region" description="Basic and acidic residues" evidence="8">
    <location>
        <begin position="154"/>
        <end position="166"/>
    </location>
</feature>